<evidence type="ECO:0000256" key="4">
    <source>
        <dbReference type="ARBA" id="ARBA00022857"/>
    </source>
</evidence>
<evidence type="ECO:0000256" key="3">
    <source>
        <dbReference type="ARBA" id="ARBA00022643"/>
    </source>
</evidence>
<dbReference type="InterPro" id="IPR001155">
    <property type="entry name" value="OxRdtase_FMN_N"/>
</dbReference>
<dbReference type="RefSeq" id="WP_014747382.1">
    <property type="nucleotide sequence ID" value="NC_017957.2"/>
</dbReference>
<keyword evidence="4" id="KW-0521">NADP</keyword>
<dbReference type="GO" id="GO:0010181">
    <property type="term" value="F:FMN binding"/>
    <property type="evidence" value="ECO:0007669"/>
    <property type="project" value="InterPro"/>
</dbReference>
<dbReference type="CDD" id="cd02932">
    <property type="entry name" value="OYE_YqiM_FMN"/>
    <property type="match status" value="1"/>
</dbReference>
<comment type="cofactor">
    <cofactor evidence="1">
        <name>FMN</name>
        <dbReference type="ChEBI" id="CHEBI:58210"/>
    </cofactor>
</comment>
<dbReference type="Pfam" id="PF00724">
    <property type="entry name" value="Oxidored_FMN"/>
    <property type="match status" value="1"/>
</dbReference>
<gene>
    <name evidence="7" type="primary">namA</name>
    <name evidence="7" type="ordered locus">TMO_a0302</name>
</gene>
<dbReference type="KEGG" id="tmo:TMO_a0302"/>
<dbReference type="PANTHER" id="PTHR43303:SF4">
    <property type="entry name" value="NADPH DEHYDROGENASE C23G7.10C-RELATED"/>
    <property type="match status" value="1"/>
</dbReference>
<geneLocation type="plasmid" evidence="7 8">
    <name>pTM1</name>
</geneLocation>
<proteinExistence type="predicted"/>
<keyword evidence="3" id="KW-0288">FMN</keyword>
<dbReference type="InterPro" id="IPR013785">
    <property type="entry name" value="Aldolase_TIM"/>
</dbReference>
<dbReference type="AlphaFoldDB" id="I3TSG7"/>
<evidence type="ECO:0000256" key="1">
    <source>
        <dbReference type="ARBA" id="ARBA00001917"/>
    </source>
</evidence>
<organism evidence="7 8">
    <name type="scientific">Tistrella mobilis (strain KA081020-065)</name>
    <dbReference type="NCBI Taxonomy" id="1110502"/>
    <lineage>
        <taxon>Bacteria</taxon>
        <taxon>Pseudomonadati</taxon>
        <taxon>Pseudomonadota</taxon>
        <taxon>Alphaproteobacteria</taxon>
        <taxon>Geminicoccales</taxon>
        <taxon>Geminicoccaceae</taxon>
        <taxon>Tistrella</taxon>
    </lineage>
</organism>
<dbReference type="EMBL" id="CP003237">
    <property type="protein sequence ID" value="AFK55705.1"/>
    <property type="molecule type" value="Genomic_DNA"/>
</dbReference>
<feature type="domain" description="NADH:flavin oxidoreductase/NADH oxidase N-terminal" evidence="6">
    <location>
        <begin position="8"/>
        <end position="351"/>
    </location>
</feature>
<dbReference type="GO" id="GO:0050661">
    <property type="term" value="F:NADP binding"/>
    <property type="evidence" value="ECO:0007669"/>
    <property type="project" value="InterPro"/>
</dbReference>
<keyword evidence="8" id="KW-1185">Reference proteome</keyword>
<evidence type="ECO:0000313" key="7">
    <source>
        <dbReference type="EMBL" id="AFK55705.1"/>
    </source>
</evidence>
<accession>I3TSG7</accession>
<keyword evidence="7" id="KW-0614">Plasmid</keyword>
<evidence type="ECO:0000256" key="5">
    <source>
        <dbReference type="ARBA" id="ARBA00023002"/>
    </source>
</evidence>
<dbReference type="HOGENOM" id="CLU_012153_2_0_5"/>
<dbReference type="Proteomes" id="UP000005258">
    <property type="component" value="Plasmid pTM1"/>
</dbReference>
<dbReference type="SUPFAM" id="SSF51395">
    <property type="entry name" value="FMN-linked oxidoreductases"/>
    <property type="match status" value="1"/>
</dbReference>
<evidence type="ECO:0000313" key="8">
    <source>
        <dbReference type="Proteomes" id="UP000005258"/>
    </source>
</evidence>
<dbReference type="PANTHER" id="PTHR43303">
    <property type="entry name" value="NADPH DEHYDROGENASE C23G7.10C-RELATED"/>
    <property type="match status" value="1"/>
</dbReference>
<protein>
    <submittedName>
        <fullName evidence="7">FMN oxidoreductase</fullName>
    </submittedName>
</protein>
<evidence type="ECO:0000259" key="6">
    <source>
        <dbReference type="Pfam" id="PF00724"/>
    </source>
</evidence>
<dbReference type="Gene3D" id="3.20.20.70">
    <property type="entry name" value="Aldolase class I"/>
    <property type="match status" value="1"/>
</dbReference>
<name>I3TSG7_TISMK</name>
<keyword evidence="2" id="KW-0285">Flavoprotein</keyword>
<evidence type="ECO:0000256" key="2">
    <source>
        <dbReference type="ARBA" id="ARBA00022630"/>
    </source>
</evidence>
<keyword evidence="5" id="KW-0560">Oxidoreductase</keyword>
<sequence length="394" mass="43029">MTRQDVRLFSPATFRGVELKNRIVVSPMGMYSAENGYVKPFHLIHYGKFAMGGAGLVFVEQTSVTRAGRITNGDPGLWEDGQIAGMREIAGQIRVHGAKAAIQINHGGRKSSQQRAFRGNGPLTERDIAAGEELWQPAGPSSLPLADGWLMPREMSRDEIAGVCDAFVATARRAVLAGFDVIELHMAHGYLLQSFLSPLANQRDDDYGGSLENRMRFPLEVTRAVRAALPPATPLFVRISATDWIEGGWTLEESVIFARELKVAGVDLVDCSTGGNLRAGSTNANLKRGPGYQVPFADRIRREAGIATGAVGMIRTAELAERILREDRADLIFLGRQMLVDPFWAHHAAEALGLTGDFEGWPEQYGWWLAKWGQALRDNGESLMWPDGGAMAAG</sequence>
<reference evidence="7 8" key="1">
    <citation type="journal article" date="2012" name="J. Am. Chem. Soc.">
        <title>Bacterial biosynthesis and maturation of the didemnin anti-cancer agents.</title>
        <authorList>
            <person name="Xu Y."/>
            <person name="Kersten R.D."/>
            <person name="Nam S.J."/>
            <person name="Lu L."/>
            <person name="Al-Suwailem A.M."/>
            <person name="Zheng H."/>
            <person name="Fenical W."/>
            <person name="Dorrestein P.C."/>
            <person name="Moore B.S."/>
            <person name="Qian P.Y."/>
        </authorList>
    </citation>
    <scope>NUCLEOTIDE SEQUENCE [LARGE SCALE GENOMIC DNA]</scope>
    <source>
        <strain evidence="7 8">KA081020-065</strain>
    </source>
</reference>
<dbReference type="InterPro" id="IPR044152">
    <property type="entry name" value="YqjM-like"/>
</dbReference>
<dbReference type="GO" id="GO:0003959">
    <property type="term" value="F:NADPH dehydrogenase activity"/>
    <property type="evidence" value="ECO:0007669"/>
    <property type="project" value="InterPro"/>
</dbReference>